<sequence length="379" mass="42246">MSGLRQPDLSYVIPGWSENRWSDLLASLIKTDPDPMEQLIGVAPEDVRREVAVPGGTGRKSDRLDLLLAVGERQVATIEAKVLSDLGLDQLARYAKVFPDAERRYVLHLAALPVNPTTTPGWDELSWEAVLAAYSCSEHPWVAATATAWLRQLDTLVPAVDADTVWNDVPDDPPDFEFALRARIAWLSHHLDGMTLERDLIQSSGGGIWVLRFWSATAVPNLRVQVEVQEGMTAYEWRHDPDRRYRDRLKGPAPVVSLRLSDVDTSEDFDWGLLRRVFVEHVLDANGDPLPDWPWQLTPANPRHPVDRAAWKAMVEAGGPKWLGKGFGMAVATRAYRECLFGARMQLAPTLTLGEIRDELLRLEPLVLAMSATVDASAP</sequence>
<proteinExistence type="predicted"/>
<dbReference type="EMBL" id="CAEZYQ010000005">
    <property type="protein sequence ID" value="CAB4735749.1"/>
    <property type="molecule type" value="Genomic_DNA"/>
</dbReference>
<evidence type="ECO:0000313" key="1">
    <source>
        <dbReference type="EMBL" id="CAB4735749.1"/>
    </source>
</evidence>
<protein>
    <submittedName>
        <fullName evidence="1">Unannotated protein</fullName>
    </submittedName>
</protein>
<reference evidence="1" key="1">
    <citation type="submission" date="2020-05" db="EMBL/GenBank/DDBJ databases">
        <authorList>
            <person name="Chiriac C."/>
            <person name="Salcher M."/>
            <person name="Ghai R."/>
            <person name="Kavagutti S V."/>
        </authorList>
    </citation>
    <scope>NUCLEOTIDE SEQUENCE</scope>
</reference>
<name>A0A6J6SNI5_9ZZZZ</name>
<accession>A0A6J6SNI5</accession>
<gene>
    <name evidence="1" type="ORF">UFOPK2761_00884</name>
</gene>
<organism evidence="1">
    <name type="scientific">freshwater metagenome</name>
    <dbReference type="NCBI Taxonomy" id="449393"/>
    <lineage>
        <taxon>unclassified sequences</taxon>
        <taxon>metagenomes</taxon>
        <taxon>ecological metagenomes</taxon>
    </lineage>
</organism>
<dbReference type="AlphaFoldDB" id="A0A6J6SNI5"/>